<dbReference type="OrthoDB" id="1602884at2759"/>
<feature type="region of interest" description="Disordered" evidence="1">
    <location>
        <begin position="40"/>
        <end position="128"/>
    </location>
</feature>
<feature type="compositionally biased region" description="Low complexity" evidence="1">
    <location>
        <begin position="1026"/>
        <end position="1036"/>
    </location>
</feature>
<feature type="compositionally biased region" description="Basic and acidic residues" evidence="1">
    <location>
        <begin position="1814"/>
        <end position="1837"/>
    </location>
</feature>
<dbReference type="Proteomes" id="UP000221165">
    <property type="component" value="Unassembled WGS sequence"/>
</dbReference>
<name>A0A2C6L2N2_9APIC</name>
<evidence type="ECO:0000256" key="1">
    <source>
        <dbReference type="SAM" id="MobiDB-lite"/>
    </source>
</evidence>
<evidence type="ECO:0000313" key="3">
    <source>
        <dbReference type="Proteomes" id="UP000221165"/>
    </source>
</evidence>
<evidence type="ECO:0000313" key="2">
    <source>
        <dbReference type="EMBL" id="PHJ22122.1"/>
    </source>
</evidence>
<feature type="compositionally biased region" description="Acidic residues" evidence="1">
    <location>
        <begin position="210"/>
        <end position="224"/>
    </location>
</feature>
<keyword evidence="3" id="KW-1185">Reference proteome</keyword>
<feature type="compositionally biased region" description="Basic and acidic residues" evidence="1">
    <location>
        <begin position="200"/>
        <end position="209"/>
    </location>
</feature>
<feature type="compositionally biased region" description="Low complexity" evidence="1">
    <location>
        <begin position="873"/>
        <end position="886"/>
    </location>
</feature>
<feature type="compositionally biased region" description="Basic residues" evidence="1">
    <location>
        <begin position="1539"/>
        <end position="1548"/>
    </location>
</feature>
<feature type="compositionally biased region" description="Basic and acidic residues" evidence="1">
    <location>
        <begin position="1243"/>
        <end position="1263"/>
    </location>
</feature>
<feature type="compositionally biased region" description="Basic and acidic residues" evidence="1">
    <location>
        <begin position="2472"/>
        <end position="2508"/>
    </location>
</feature>
<feature type="region of interest" description="Disordered" evidence="1">
    <location>
        <begin position="366"/>
        <end position="399"/>
    </location>
</feature>
<feature type="compositionally biased region" description="Basic and acidic residues" evidence="1">
    <location>
        <begin position="116"/>
        <end position="127"/>
    </location>
</feature>
<feature type="region of interest" description="Disordered" evidence="1">
    <location>
        <begin position="694"/>
        <end position="802"/>
    </location>
</feature>
<feature type="region of interest" description="Disordered" evidence="1">
    <location>
        <begin position="2125"/>
        <end position="2245"/>
    </location>
</feature>
<feature type="region of interest" description="Disordered" evidence="1">
    <location>
        <begin position="853"/>
        <end position="973"/>
    </location>
</feature>
<feature type="compositionally biased region" description="Low complexity" evidence="1">
    <location>
        <begin position="698"/>
        <end position="711"/>
    </location>
</feature>
<feature type="region of interest" description="Disordered" evidence="1">
    <location>
        <begin position="1808"/>
        <end position="1879"/>
    </location>
</feature>
<feature type="compositionally biased region" description="Basic and acidic residues" evidence="1">
    <location>
        <begin position="2161"/>
        <end position="2182"/>
    </location>
</feature>
<dbReference type="EMBL" id="MIGC01001811">
    <property type="protein sequence ID" value="PHJ22122.1"/>
    <property type="molecule type" value="Genomic_DNA"/>
</dbReference>
<proteinExistence type="predicted"/>
<feature type="compositionally biased region" description="Polar residues" evidence="1">
    <location>
        <begin position="1113"/>
        <end position="1124"/>
    </location>
</feature>
<feature type="compositionally biased region" description="Basic and acidic residues" evidence="1">
    <location>
        <begin position="853"/>
        <end position="872"/>
    </location>
</feature>
<feature type="compositionally biased region" description="Low complexity" evidence="1">
    <location>
        <begin position="1681"/>
        <end position="1691"/>
    </location>
</feature>
<feature type="region of interest" description="Disordered" evidence="1">
    <location>
        <begin position="1223"/>
        <end position="1290"/>
    </location>
</feature>
<organism evidence="2 3">
    <name type="scientific">Cystoisospora suis</name>
    <dbReference type="NCBI Taxonomy" id="483139"/>
    <lineage>
        <taxon>Eukaryota</taxon>
        <taxon>Sar</taxon>
        <taxon>Alveolata</taxon>
        <taxon>Apicomplexa</taxon>
        <taxon>Conoidasida</taxon>
        <taxon>Coccidia</taxon>
        <taxon>Eucoccidiorida</taxon>
        <taxon>Eimeriorina</taxon>
        <taxon>Sarcocystidae</taxon>
        <taxon>Cystoisospora</taxon>
    </lineage>
</organism>
<accession>A0A2C6L2N2</accession>
<feature type="region of interest" description="Disordered" evidence="1">
    <location>
        <begin position="985"/>
        <end position="1038"/>
    </location>
</feature>
<feature type="compositionally biased region" description="Basic and acidic residues" evidence="1">
    <location>
        <begin position="2210"/>
        <end position="2225"/>
    </location>
</feature>
<feature type="region of interest" description="Disordered" evidence="1">
    <location>
        <begin position="2717"/>
        <end position="2743"/>
    </location>
</feature>
<reference evidence="2 3" key="1">
    <citation type="journal article" date="2017" name="Int. J. Parasitol.">
        <title>The genome of the protozoan parasite Cystoisospora suis and a reverse vaccinology approach to identify vaccine candidates.</title>
        <authorList>
            <person name="Palmieri N."/>
            <person name="Shrestha A."/>
            <person name="Ruttkowski B."/>
            <person name="Beck T."/>
            <person name="Vogl C."/>
            <person name="Tomley F."/>
            <person name="Blake D.P."/>
            <person name="Joachim A."/>
        </authorList>
    </citation>
    <scope>NUCLEOTIDE SEQUENCE [LARGE SCALE GENOMIC DNA]</scope>
    <source>
        <strain evidence="2 3">Wien I</strain>
    </source>
</reference>
<feature type="compositionally biased region" description="Basic and acidic residues" evidence="1">
    <location>
        <begin position="735"/>
        <end position="745"/>
    </location>
</feature>
<feature type="compositionally biased region" description="Basic and acidic residues" evidence="1">
    <location>
        <begin position="997"/>
        <end position="1009"/>
    </location>
</feature>
<feature type="region of interest" description="Disordered" evidence="1">
    <location>
        <begin position="1061"/>
        <end position="1125"/>
    </location>
</feature>
<feature type="compositionally biased region" description="Polar residues" evidence="1">
    <location>
        <begin position="1692"/>
        <end position="1718"/>
    </location>
</feature>
<feature type="region of interest" description="Disordered" evidence="1">
    <location>
        <begin position="281"/>
        <end position="304"/>
    </location>
</feature>
<feature type="region of interest" description="Disordered" evidence="1">
    <location>
        <begin position="1638"/>
        <end position="1723"/>
    </location>
</feature>
<feature type="compositionally biased region" description="Basic and acidic residues" evidence="1">
    <location>
        <begin position="945"/>
        <end position="960"/>
    </location>
</feature>
<dbReference type="RefSeq" id="XP_067923799.1">
    <property type="nucleotide sequence ID" value="XM_068064223.1"/>
</dbReference>
<feature type="compositionally biased region" description="Polar residues" evidence="1">
    <location>
        <begin position="1271"/>
        <end position="1290"/>
    </location>
</feature>
<feature type="region of interest" description="Disordered" evidence="1">
    <location>
        <begin position="196"/>
        <end position="231"/>
    </location>
</feature>
<feature type="region of interest" description="Disordered" evidence="1">
    <location>
        <begin position="2418"/>
        <end position="2508"/>
    </location>
</feature>
<feature type="region of interest" description="Disordered" evidence="1">
    <location>
        <begin position="2049"/>
        <end position="2071"/>
    </location>
</feature>
<feature type="compositionally biased region" description="Basic and acidic residues" evidence="1">
    <location>
        <begin position="1859"/>
        <end position="1873"/>
    </location>
</feature>
<feature type="region of interest" description="Disordered" evidence="1">
    <location>
        <begin position="1158"/>
        <end position="1192"/>
    </location>
</feature>
<feature type="region of interest" description="Disordered" evidence="1">
    <location>
        <begin position="2301"/>
        <end position="2358"/>
    </location>
</feature>
<feature type="compositionally biased region" description="Low complexity" evidence="1">
    <location>
        <begin position="2443"/>
        <end position="2464"/>
    </location>
</feature>
<feature type="compositionally biased region" description="Basic and acidic residues" evidence="1">
    <location>
        <begin position="1016"/>
        <end position="1025"/>
    </location>
</feature>
<feature type="compositionally biased region" description="Acidic residues" evidence="1">
    <location>
        <begin position="2719"/>
        <end position="2743"/>
    </location>
</feature>
<feature type="compositionally biased region" description="Low complexity" evidence="1">
    <location>
        <begin position="1578"/>
        <end position="1595"/>
    </location>
</feature>
<feature type="compositionally biased region" description="Low complexity" evidence="1">
    <location>
        <begin position="770"/>
        <end position="782"/>
    </location>
</feature>
<sequence length="2743" mass="297097">MKWISSVGADILSFYSLDGGVYHVLPYFAEDLAGFHHERKSLSKASPGGGERRGEKETENRKEEEIDSALLRRRSQDDQMVVRPPDEEREEQRDEDEEKEEHGRRRSSTGDSLVSRCKEEDRGKEEQLSCGFETHVEDSLGRESCFISRKKETHTLGYMTTCVFSGGWGGYDETEVTVGTTEGYVIALPCVWPKRGRKEHAHETGRNRDSEDEEENRSEEDEGYGDPNSIPFESSYRACGVRRFLSLPYTVQHLQMLGVHTPRMAAGYHNELLGSVKVRERGDLDPNRKAYQPKEEHNPSKEGEGTHSFCLECYGDEGNIKGRRVSNDKEAVDLSNKCCDVCTACCCKTSSLYALDRELEKVSFPRTSSSLSTGGRSEGGHVRPSSSSHGVNLASSVSSGRNTVCSCESVKSFFSSDRLLLAMDKGGNGIVTEWSSLSHEDEDMHAASFSSPLSPDTAKSFFSLNMPIKRCESNPIITSLLSVVPATATATTLLSVHDLVTSSVVFYARPPTAIATSTTIPSTVYRASPPSGGGGPIEPATCPSFSWPMMSLGDDSLHLNRQRGDLEFDSSEKQSPYCWKGGEDNRLWGDRRRSRRFLPNLLQMTNPSRNSSFHNMQEFKRLTSSLSSSFARVSITSTTWLPSLHPFLLAAVGHEGYLLLYDLRASPHPIYVANEAYTQEDFKDIYHSLSPSPFPHRSSPWGISSSSPSLSYRKKGGEGGTSFSSSASHPPQAEESVRPGDRDTTSSRSPFSSGLHSKNSPSSEGDLNVTATATASAGTAATCSPRKTLISPRKEKGNNLVSRKIRKSKSSFSFVTALPWLTSSAVPHDGLVMPCPCCCCIARACALQDEEHPDTQRSEGDANDEKKDHCLSKESPLASSSSASPCHSPPPVSSNGSTAQAAGCKGEEKSSGDSEQTSLTPDPPQARGGLERRTHLPIESSSASEGREAVDCTLVKKSEDQISFDSKATPSGRWRMYEGFKAAVVLKPRNSRRPRPSKRDGTYTPERSELSTPEEGPDRDGRKDSSSTLSNGVVSSKCVPGVREAIGEECKRMKEEQTGIEVARLPNGSPPLFTSGTSEAGGDISALQKREKVSDRRRKARIIDEGDADDSGVQASLESLSQTRSETRKVAAAAATTTTTIAACSAKDGDLYFQASGRRESGVENPSILPSHSLGGSPKVTHSLRRQGEEGEGEMMRWFGREEKRFLEYVSCQLRSSCSSSSTEAANSFASDPGDRSSASPCDSKHEELKKALVKKEKNRNEATEDLASKATPSNQQMSDSPIQAHSQPQSEVLTRCLALYPAGKGREEQGVKEEEGDRGKTTFPLGFSTPFLRDAKMSCMYWAANLLHISASPSSIFTSFPTTMEASCSPSLSPNSSVSLGDLLSVSPSVVDFLLTCMSAALSSLLVSHRFEQQLVCSELLQHQHQDMQKLSQSLAAPSYSPDTSAHSSFSSSSSSMNSCVYFQPGRTSLRDGDWPGILQTFLSLENLFLECRKQQKMGLSPCKEEVGTDPSPAASPGATPLRSKVKKEEDSTLTFRPQKRARKNRAGGKQEDDKKVSPFLGGEISRKKGPGGGEDTSTSSSPHSSIMSGTDISSSPLSSVLPVPMSFLSSILNFYAHVVFPPGSFDHEEVRDLDLSPGVRPPASDNSAFAGKLSSGRCGGGEEAPLSNRTSVKEEPLRSSETSGRSRGSVNPSHVRFNTSSPVHTPSPLVTSSTSKGRTDRTESLVPFSEVTVIQKSLKALQKRHYWNCMQLLRYCASVLFALGEAPPLLEGGVEANTPAARTIRAAVAAACGMISVEHSGNADAQPSTLLVKKEEEGSEEKMTSVKEDDEKHLGQETSGASPGTVPSAHHLNGTQEEEKSVGNSADHIDGRTASLPPHALPRCQVCRSPESRVKVKMRRWVEEELTEDLRRVLWRMISRRPGGEGSGCDVYLHGMMAYKGFLGKLSKRRVAAMTTEWVESLMERLCLCEMLRPMSFFPSVLFNVFRNMTGTSGFIPIQRNCMRVLPFSDRTFQVLARTQHDQFKRSRTPFLSFDSLATYTASTHTEGNLAHTDDDESSSRASCHTAAEGGARSVREVSYRLQNRRAVKAESARYEKLFCVDTAGHVRVFVISCHASRACGGYQTSIKPGELGPSRVGESATRSYCADGNSGSGRKVHSVTEEGQGRDDYDEQRESERRSTGGGSTAGTESKTADKRNFFDASTRQDLVAKKSSMPDRVRFSGREPSAPEAALSLHGGGKGEAHHVAVAHSAAPRVGRKEGGGARTKEPAVAFEGSVQQSAGLSINGVGSGRSGIEVSSLIHGDNRSERSTSETPLRSRAAASDRGAAARDEGKETRRKRKKLNEEDSTSGQNGEVLSASYDGCMVSGEESSAVLAEAFAEKFPLLPPWKFPPSTTDEHKSSVSLSYKSAGSEAVSSFSTVPEKGQAASLRAAAGRTRGEPSSSDDTTSSSSVSRPSSSTSSATPQQGERVARLRRPEHLKRVPPDGIERAANGRDQYRLPRAHVFPEGDRGLPRYRLKVEEERVFSIRGRSSRIGTGRPCSSRIASLAVHEAGAHVMLTTTSPSFLLYACSSCIPAYQHRDKLLFGCAFDSLSDSAVFRVTRVRGGQYEEASESGCVDPAHVCLRLPIPPESAKPATPLLVSASPILPPFPSAPFLPTPSILRPSTNANAQTLWGSGAGAQAKPAVSRYRTRTTGGASCTAKIGEGRSEIVFSDWLTEDEDGSPTSEADQEDDSESSEDD</sequence>
<gene>
    <name evidence="2" type="ORF">CSUI_004028</name>
</gene>
<feature type="compositionally biased region" description="Low complexity" evidence="1">
    <location>
        <begin position="2319"/>
        <end position="2328"/>
    </location>
</feature>
<protein>
    <submittedName>
        <fullName evidence="2">Uncharacterized protein</fullName>
    </submittedName>
</protein>
<dbReference type="GeneID" id="94427434"/>
<feature type="compositionally biased region" description="Polar residues" evidence="1">
    <location>
        <begin position="384"/>
        <end position="399"/>
    </location>
</feature>
<feature type="region of interest" description="Disordered" evidence="1">
    <location>
        <begin position="1503"/>
        <end position="1595"/>
    </location>
</feature>
<feature type="compositionally biased region" description="Low complexity" evidence="1">
    <location>
        <begin position="366"/>
        <end position="375"/>
    </location>
</feature>
<dbReference type="VEuPathDB" id="ToxoDB:CSUI_004028"/>
<feature type="compositionally biased region" description="Polar residues" evidence="1">
    <location>
        <begin position="746"/>
        <end position="765"/>
    </location>
</feature>
<comment type="caution">
    <text evidence="2">The sequence shown here is derived from an EMBL/GenBank/DDBJ whole genome shotgun (WGS) entry which is preliminary data.</text>
</comment>
<feature type="compositionally biased region" description="Basic and acidic residues" evidence="1">
    <location>
        <begin position="50"/>
        <end position="64"/>
    </location>
</feature>